<dbReference type="Pfam" id="PF02563">
    <property type="entry name" value="Poly_export"/>
    <property type="match status" value="1"/>
</dbReference>
<dbReference type="Gene3D" id="3.10.560.10">
    <property type="entry name" value="Outer membrane lipoprotein wza domain like"/>
    <property type="match status" value="1"/>
</dbReference>
<comment type="caution">
    <text evidence="5">The sequence shown here is derived from an EMBL/GenBank/DDBJ whole genome shotgun (WGS) entry which is preliminary data.</text>
</comment>
<organism evidence="5 6">
    <name type="scientific">Sedimentitalea arenosa</name>
    <dbReference type="NCBI Taxonomy" id="2798803"/>
    <lineage>
        <taxon>Bacteria</taxon>
        <taxon>Pseudomonadati</taxon>
        <taxon>Pseudomonadota</taxon>
        <taxon>Alphaproteobacteria</taxon>
        <taxon>Rhodobacterales</taxon>
        <taxon>Paracoccaceae</taxon>
        <taxon>Sedimentitalea</taxon>
    </lineage>
</organism>
<feature type="domain" description="Soluble ligand binding" evidence="4">
    <location>
        <begin position="117"/>
        <end position="164"/>
    </location>
</feature>
<dbReference type="PANTHER" id="PTHR33619">
    <property type="entry name" value="POLYSACCHARIDE EXPORT PROTEIN GFCE-RELATED"/>
    <property type="match status" value="1"/>
</dbReference>
<feature type="chain" id="PRO_5035314023" evidence="2">
    <location>
        <begin position="24"/>
        <end position="204"/>
    </location>
</feature>
<keyword evidence="1 2" id="KW-0732">Signal</keyword>
<dbReference type="Gene3D" id="3.30.1950.10">
    <property type="entry name" value="wza like domain"/>
    <property type="match status" value="1"/>
</dbReference>
<dbReference type="RefSeq" id="WP_199025393.1">
    <property type="nucleotide sequence ID" value="NZ_JAELVR010000009.1"/>
</dbReference>
<dbReference type="InterPro" id="IPR049712">
    <property type="entry name" value="Poly_export"/>
</dbReference>
<feature type="signal peptide" evidence="2">
    <location>
        <begin position="1"/>
        <end position="23"/>
    </location>
</feature>
<reference evidence="5" key="1">
    <citation type="submission" date="2020-12" db="EMBL/GenBank/DDBJ databases">
        <title>Sedimentitalea sp. nov., isolated from sand in Incheon.</title>
        <authorList>
            <person name="Kim W."/>
        </authorList>
    </citation>
    <scope>NUCLEOTIDE SEQUENCE</scope>
    <source>
        <strain evidence="5">CAU 1593</strain>
    </source>
</reference>
<feature type="domain" description="Polysaccharide export protein N-terminal" evidence="3">
    <location>
        <begin position="23"/>
        <end position="97"/>
    </location>
</feature>
<accession>A0A8J7IJI8</accession>
<name>A0A8J7IJI8_9RHOB</name>
<dbReference type="PANTHER" id="PTHR33619:SF3">
    <property type="entry name" value="POLYSACCHARIDE EXPORT PROTEIN GFCE-RELATED"/>
    <property type="match status" value="1"/>
</dbReference>
<evidence type="ECO:0000256" key="1">
    <source>
        <dbReference type="ARBA" id="ARBA00022729"/>
    </source>
</evidence>
<dbReference type="InterPro" id="IPR003715">
    <property type="entry name" value="Poly_export_N"/>
</dbReference>
<dbReference type="EMBL" id="JAELVR010000009">
    <property type="protein sequence ID" value="MBJ6372512.1"/>
    <property type="molecule type" value="Genomic_DNA"/>
</dbReference>
<gene>
    <name evidence="5" type="ORF">JF290_13340</name>
</gene>
<dbReference type="GO" id="GO:0015159">
    <property type="term" value="F:polysaccharide transmembrane transporter activity"/>
    <property type="evidence" value="ECO:0007669"/>
    <property type="project" value="InterPro"/>
</dbReference>
<evidence type="ECO:0000313" key="5">
    <source>
        <dbReference type="EMBL" id="MBJ6372512.1"/>
    </source>
</evidence>
<protein>
    <submittedName>
        <fullName evidence="5">Polysaccharide export protein</fullName>
    </submittedName>
</protein>
<evidence type="ECO:0000259" key="3">
    <source>
        <dbReference type="Pfam" id="PF02563"/>
    </source>
</evidence>
<dbReference type="AlphaFoldDB" id="A0A8J7IJI8"/>
<sequence length="204" mass="22109">MKRFLTVLTTLLLLPVLASQLTAQDSYKIKPGDVVRIEVLEDPSINRETLVLPDGRVAVPLVGTIRVSGRSIDEVRADLVQQLRPNFAADPTVFVSLAQLATPRSPAAGSTGNGLTIYMLGEVVNPGAMEIKRGTTFLQALAQGGGVTRFGATKRLQLRRADGSGRQQIYTFNVKDIIDGKSSISTPVLREGDVIIVPQRRLFE</sequence>
<keyword evidence="6" id="KW-1185">Reference proteome</keyword>
<proteinExistence type="predicted"/>
<evidence type="ECO:0000256" key="2">
    <source>
        <dbReference type="SAM" id="SignalP"/>
    </source>
</evidence>
<evidence type="ECO:0000313" key="6">
    <source>
        <dbReference type="Proteomes" id="UP000619079"/>
    </source>
</evidence>
<evidence type="ECO:0000259" key="4">
    <source>
        <dbReference type="Pfam" id="PF10531"/>
    </source>
</evidence>
<dbReference type="InterPro" id="IPR019554">
    <property type="entry name" value="Soluble_ligand-bd"/>
</dbReference>
<dbReference type="Proteomes" id="UP000619079">
    <property type="component" value="Unassembled WGS sequence"/>
</dbReference>
<dbReference type="Pfam" id="PF10531">
    <property type="entry name" value="SLBB"/>
    <property type="match status" value="1"/>
</dbReference>